<reference evidence="1" key="1">
    <citation type="journal article" date="2010" name="Science">
        <title>Plasticity of animal genome architecture unmasked by rapid evolution of a pelagic tunicate.</title>
        <authorList>
            <person name="Denoeud F."/>
            <person name="Henriet S."/>
            <person name="Mungpakdee S."/>
            <person name="Aury J.M."/>
            <person name="Da Silva C."/>
            <person name="Brinkmann H."/>
            <person name="Mikhaleva J."/>
            <person name="Olsen L.C."/>
            <person name="Jubin C."/>
            <person name="Canestro C."/>
            <person name="Bouquet J.M."/>
            <person name="Danks G."/>
            <person name="Poulain J."/>
            <person name="Campsteijn C."/>
            <person name="Adamski M."/>
            <person name="Cross I."/>
            <person name="Yadetie F."/>
            <person name="Muffato M."/>
            <person name="Louis A."/>
            <person name="Butcher S."/>
            <person name="Tsagkogeorga G."/>
            <person name="Konrad A."/>
            <person name="Singh S."/>
            <person name="Jensen M.F."/>
            <person name="Cong E.H."/>
            <person name="Eikeseth-Otteraa H."/>
            <person name="Noel B."/>
            <person name="Anthouard V."/>
            <person name="Porcel B.M."/>
            <person name="Kachouri-Lafond R."/>
            <person name="Nishino A."/>
            <person name="Ugolini M."/>
            <person name="Chourrout P."/>
            <person name="Nishida H."/>
            <person name="Aasland R."/>
            <person name="Huzurbazar S."/>
            <person name="Westhof E."/>
            <person name="Delsuc F."/>
            <person name="Lehrach H."/>
            <person name="Reinhardt R."/>
            <person name="Weissenbach J."/>
            <person name="Roy S.W."/>
            <person name="Artiguenave F."/>
            <person name="Postlethwait J.H."/>
            <person name="Manak J.R."/>
            <person name="Thompson E.M."/>
            <person name="Jaillon O."/>
            <person name="Du Pasquier L."/>
            <person name="Boudinot P."/>
            <person name="Liberles D.A."/>
            <person name="Volff J.N."/>
            <person name="Philippe H."/>
            <person name="Lenhard B."/>
            <person name="Roest Crollius H."/>
            <person name="Wincker P."/>
            <person name="Chourrout D."/>
        </authorList>
    </citation>
    <scope>NUCLEOTIDE SEQUENCE [LARGE SCALE GENOMIC DNA]</scope>
</reference>
<dbReference type="Proteomes" id="UP000011014">
    <property type="component" value="Unassembled WGS sequence"/>
</dbReference>
<dbReference type="EMBL" id="FN656721">
    <property type="protein sequence ID" value="CBY41902.1"/>
    <property type="molecule type" value="Genomic_DNA"/>
</dbReference>
<sequence>MTLLSSPFRYNFDAIYERDLTKINALFDKFEENRNDSLCEKEFKELEWRVQPFEGARKAFRVDGQIINGSRNMSIVLQAAVNERSLERGGVEIPIVLNAGQPDEVRIRRYFEFPKKGNDKQPLGPFLGVFYRIMENLEHDDVDDQSKQQALCLFFLKVFKYATVRLHDAANYYVKALNFGDCSYNGNDHYFSFEKEPYAEFLIWTEYLRKRVEKVRELRGDLHEDESVPSLTEQVIIFDSEELDKERSPQRIISRILQTCLGERFYRRDAHASKVNVPDIKGHVKLCIFNDEHEEFLTRPVIAFMQMLAAYKYMESTEHPFLGIDEITVINLAGSYFLTCVYASPIIILRNGVWRMLIKLMVDAKIAGYKTRSIRLGRGPVVESMPKDQYYYADQKKMFIRGTAEFWLGRELAHQYATTPKYGLNLPLLEVDLEPDYVSGLFAHAQMPLWPDHKPLLRQIAKSARTPSPLGGYSTVRARR</sequence>
<dbReference type="AlphaFoldDB" id="E4Z2H4"/>
<proteinExistence type="predicted"/>
<evidence type="ECO:0000313" key="1">
    <source>
        <dbReference type="EMBL" id="CBY41902.1"/>
    </source>
</evidence>
<accession>E4Z2H4</accession>
<name>E4Z2H4_OIKDI</name>
<organism evidence="1">
    <name type="scientific">Oikopleura dioica</name>
    <name type="common">Tunicate</name>
    <dbReference type="NCBI Taxonomy" id="34765"/>
    <lineage>
        <taxon>Eukaryota</taxon>
        <taxon>Metazoa</taxon>
        <taxon>Chordata</taxon>
        <taxon>Tunicata</taxon>
        <taxon>Appendicularia</taxon>
        <taxon>Copelata</taxon>
        <taxon>Oikopleuridae</taxon>
        <taxon>Oikopleura</taxon>
    </lineage>
</organism>
<protein>
    <submittedName>
        <fullName evidence="1">Uncharacterized protein</fullName>
    </submittedName>
</protein>
<gene>
    <name evidence="1" type="ORF">GSOID_T00023998001</name>
</gene>